<dbReference type="GO" id="GO:0005829">
    <property type="term" value="C:cytosol"/>
    <property type="evidence" value="ECO:0007669"/>
    <property type="project" value="TreeGrafter"/>
</dbReference>
<comment type="pathway">
    <text evidence="1 11 12">Metabolic intermediate biosynthesis; chorismate biosynthesis; chorismate from D-erythrose 4-phosphate and phosphoenolpyruvate: step 7/7.</text>
</comment>
<dbReference type="Pfam" id="PF01264">
    <property type="entry name" value="Chorismate_synt"/>
    <property type="match status" value="1"/>
</dbReference>
<evidence type="ECO:0000256" key="10">
    <source>
        <dbReference type="ARBA" id="ARBA00023239"/>
    </source>
</evidence>
<evidence type="ECO:0000256" key="1">
    <source>
        <dbReference type="ARBA" id="ARBA00005044"/>
    </source>
</evidence>
<accession>A0A7W8IJX4</accession>
<sequence>MLRFSTAGESHGESLVAMVSGMPAGVAVDQEFVDRELWRRQKGYGRGGRMRIEKDTAHILSGVRHGKTIGSPIAMVLANNDWKNWTEILPVEAGDATKHKAVASPRPGHADLAGSLKYDFPDARYVLERASARESAARVAAGAIAKLLLRALGVEVASHVIRVGKAELGRAATWEEIAALQLKEEVLLNCVDAEAEAAMKAEVDAVLRTGDTVGGVFEVVVHGLPPGVGTHANWDERMDGLLAQAVMSLQAVKAVELGRGVTAAESVGSAVHDAIGYEKEQGVGGREQGVGKAVRFTGFTREQNNAGGIEGGISNGEDVVVRGYLKPISTLRRPLGSVSFETREPVKAAYERSDVCVVPAAGVAAEAMVALTVARLVVEKFGGDSLREMQRNFNGYCEQIRAY</sequence>
<dbReference type="UniPathway" id="UPA00053">
    <property type="reaction ID" value="UER00090"/>
</dbReference>
<feature type="binding site" evidence="11">
    <location>
        <position position="40"/>
    </location>
    <ligand>
        <name>NADP(+)</name>
        <dbReference type="ChEBI" id="CHEBI:58349"/>
    </ligand>
</feature>
<evidence type="ECO:0000256" key="6">
    <source>
        <dbReference type="ARBA" id="ARBA00022643"/>
    </source>
</evidence>
<evidence type="ECO:0000256" key="3">
    <source>
        <dbReference type="ARBA" id="ARBA00013036"/>
    </source>
</evidence>
<dbReference type="EC" id="4.2.3.5" evidence="3 11"/>
<evidence type="ECO:0000256" key="11">
    <source>
        <dbReference type="HAMAP-Rule" id="MF_00300"/>
    </source>
</evidence>
<dbReference type="NCBIfam" id="NF003793">
    <property type="entry name" value="PRK05382.1"/>
    <property type="match status" value="1"/>
</dbReference>
<dbReference type="GO" id="GO:0004107">
    <property type="term" value="F:chorismate synthase activity"/>
    <property type="evidence" value="ECO:0007669"/>
    <property type="project" value="UniProtKB-UniRule"/>
</dbReference>
<comment type="subunit">
    <text evidence="11">Homotetramer.</text>
</comment>
<keyword evidence="9 11" id="KW-0057">Aromatic amino acid biosynthesis</keyword>
<evidence type="ECO:0000256" key="5">
    <source>
        <dbReference type="ARBA" id="ARBA00022630"/>
    </source>
</evidence>
<dbReference type="CDD" id="cd07304">
    <property type="entry name" value="Chorismate_synthase"/>
    <property type="match status" value="1"/>
</dbReference>
<dbReference type="PIRSF" id="PIRSF001456">
    <property type="entry name" value="Chorismate_synth"/>
    <property type="match status" value="1"/>
</dbReference>
<evidence type="ECO:0000313" key="14">
    <source>
        <dbReference type="Proteomes" id="UP000568106"/>
    </source>
</evidence>
<evidence type="ECO:0000256" key="2">
    <source>
        <dbReference type="ARBA" id="ARBA00008014"/>
    </source>
</evidence>
<keyword evidence="5 11" id="KW-0285">Flavoprotein</keyword>
<dbReference type="AlphaFoldDB" id="A0A7W8IJX4"/>
<organism evidence="13 14">
    <name type="scientific">Tunturiibacter empetritectus</name>
    <dbReference type="NCBI Taxonomy" id="3069691"/>
    <lineage>
        <taxon>Bacteria</taxon>
        <taxon>Pseudomonadati</taxon>
        <taxon>Acidobacteriota</taxon>
        <taxon>Terriglobia</taxon>
        <taxon>Terriglobales</taxon>
        <taxon>Acidobacteriaceae</taxon>
        <taxon>Tunturiibacter</taxon>
    </lineage>
</organism>
<feature type="binding site" evidence="11">
    <location>
        <position position="46"/>
    </location>
    <ligand>
        <name>NADP(+)</name>
        <dbReference type="ChEBI" id="CHEBI:58349"/>
    </ligand>
</feature>
<feature type="binding site" evidence="11">
    <location>
        <position position="311"/>
    </location>
    <ligand>
        <name>FMN</name>
        <dbReference type="ChEBI" id="CHEBI:58210"/>
    </ligand>
</feature>
<comment type="function">
    <text evidence="11">Catalyzes the anti-1,4-elimination of the C-3 phosphate and the C-6 proR hydrogen from 5-enolpyruvylshikimate-3-phosphate (EPSP) to yield chorismate, which is the branch point compound that serves as the starting substrate for the three terminal pathways of aromatic amino acid biosynthesis. This reaction introduces a second double bond into the aromatic ring system.</text>
</comment>
<keyword evidence="10 11" id="KW-0456">Lyase</keyword>
<evidence type="ECO:0000256" key="4">
    <source>
        <dbReference type="ARBA" id="ARBA00022605"/>
    </source>
</evidence>
<dbReference type="InterPro" id="IPR000453">
    <property type="entry name" value="Chorismate_synth"/>
</dbReference>
<dbReference type="FunFam" id="3.60.150.10:FF:000002">
    <property type="entry name" value="Chorismate synthase"/>
    <property type="match status" value="1"/>
</dbReference>
<comment type="caution">
    <text evidence="13">The sequence shown here is derived from an EMBL/GenBank/DDBJ whole genome shotgun (WGS) entry which is preliminary data.</text>
</comment>
<comment type="similarity">
    <text evidence="2 11 12">Belongs to the chorismate synthase family.</text>
</comment>
<dbReference type="Gene3D" id="3.60.150.10">
    <property type="entry name" value="Chorismate synthase AroC"/>
    <property type="match status" value="1"/>
</dbReference>
<keyword evidence="7 11" id="KW-0274">FAD</keyword>
<gene>
    <name evidence="11" type="primary">aroC</name>
    <name evidence="13" type="ORF">HDF09_002401</name>
</gene>
<feature type="binding site" evidence="11">
    <location>
        <begin position="250"/>
        <end position="251"/>
    </location>
    <ligand>
        <name>FMN</name>
        <dbReference type="ChEBI" id="CHEBI:58210"/>
    </ligand>
</feature>
<feature type="binding site" evidence="11">
    <location>
        <begin position="129"/>
        <end position="131"/>
    </location>
    <ligand>
        <name>FMN</name>
        <dbReference type="ChEBI" id="CHEBI:58210"/>
    </ligand>
</feature>
<evidence type="ECO:0000313" key="13">
    <source>
        <dbReference type="EMBL" id="MBB5317715.1"/>
    </source>
</evidence>
<evidence type="ECO:0000256" key="7">
    <source>
        <dbReference type="ARBA" id="ARBA00022827"/>
    </source>
</evidence>
<reference evidence="13" key="1">
    <citation type="submission" date="2020-08" db="EMBL/GenBank/DDBJ databases">
        <title>Genomic Encyclopedia of Type Strains, Phase IV (KMG-V): Genome sequencing to study the core and pangenomes of soil and plant-associated prokaryotes.</title>
        <authorList>
            <person name="Whitman W."/>
        </authorList>
    </citation>
    <scope>NUCLEOTIDE SEQUENCE [LARGE SCALE GENOMIC DNA]</scope>
    <source>
        <strain evidence="13">M8UP27</strain>
    </source>
</reference>
<dbReference type="HAMAP" id="MF_00300">
    <property type="entry name" value="Chorismate_synth"/>
    <property type="match status" value="1"/>
</dbReference>
<name>A0A7W8IJX4_9BACT</name>
<dbReference type="GO" id="GO:0008652">
    <property type="term" value="P:amino acid biosynthetic process"/>
    <property type="evidence" value="ECO:0007669"/>
    <property type="project" value="UniProtKB-KW"/>
</dbReference>
<evidence type="ECO:0000256" key="9">
    <source>
        <dbReference type="ARBA" id="ARBA00023141"/>
    </source>
</evidence>
<dbReference type="GO" id="GO:0009423">
    <property type="term" value="P:chorismate biosynthetic process"/>
    <property type="evidence" value="ECO:0007669"/>
    <property type="project" value="UniProtKB-UniRule"/>
</dbReference>
<evidence type="ECO:0000256" key="8">
    <source>
        <dbReference type="ARBA" id="ARBA00022857"/>
    </source>
</evidence>
<dbReference type="PANTHER" id="PTHR21085">
    <property type="entry name" value="CHORISMATE SYNTHASE"/>
    <property type="match status" value="1"/>
</dbReference>
<dbReference type="NCBIfam" id="TIGR00033">
    <property type="entry name" value="aroC"/>
    <property type="match status" value="1"/>
</dbReference>
<dbReference type="InterPro" id="IPR020541">
    <property type="entry name" value="Chorismate_synthase_CS"/>
</dbReference>
<comment type="cofactor">
    <cofactor evidence="11 12">
        <name>FMNH2</name>
        <dbReference type="ChEBI" id="CHEBI:57618"/>
    </cofactor>
    <text evidence="11 12">Reduced FMN (FMNH(2)).</text>
</comment>
<keyword evidence="14" id="KW-1185">Reference proteome</keyword>
<dbReference type="InterPro" id="IPR035904">
    <property type="entry name" value="Chorismate_synth_AroC_sf"/>
</dbReference>
<protein>
    <recommendedName>
        <fullName evidence="3 11">Chorismate synthase</fullName>
        <shortName evidence="11">CS</shortName>
        <ecNumber evidence="3 11">4.2.3.5</ecNumber>
    </recommendedName>
    <alternativeName>
        <fullName evidence="11">5-enolpyruvylshikimate-3-phosphate phospholyase</fullName>
    </alternativeName>
</protein>
<dbReference type="SUPFAM" id="SSF103263">
    <property type="entry name" value="Chorismate synthase, AroC"/>
    <property type="match status" value="1"/>
</dbReference>
<keyword evidence="6 11" id="KW-0288">FMN</keyword>
<keyword evidence="8 11" id="KW-0521">NADP</keyword>
<dbReference type="PROSITE" id="PS00787">
    <property type="entry name" value="CHORISMATE_SYNTHASE_1"/>
    <property type="match status" value="1"/>
</dbReference>
<feature type="binding site" evidence="11">
    <location>
        <begin position="326"/>
        <end position="330"/>
    </location>
    <ligand>
        <name>FMN</name>
        <dbReference type="ChEBI" id="CHEBI:58210"/>
    </ligand>
</feature>
<dbReference type="GO" id="GO:0010181">
    <property type="term" value="F:FMN binding"/>
    <property type="evidence" value="ECO:0007669"/>
    <property type="project" value="TreeGrafter"/>
</dbReference>
<dbReference type="PROSITE" id="PS00788">
    <property type="entry name" value="CHORISMATE_SYNTHASE_2"/>
    <property type="match status" value="1"/>
</dbReference>
<evidence type="ECO:0000256" key="12">
    <source>
        <dbReference type="RuleBase" id="RU000605"/>
    </source>
</evidence>
<comment type="catalytic activity">
    <reaction evidence="11 12">
        <text>5-O-(1-carboxyvinyl)-3-phosphoshikimate = chorismate + phosphate</text>
        <dbReference type="Rhea" id="RHEA:21020"/>
        <dbReference type="ChEBI" id="CHEBI:29748"/>
        <dbReference type="ChEBI" id="CHEBI:43474"/>
        <dbReference type="ChEBI" id="CHEBI:57701"/>
        <dbReference type="EC" id="4.2.3.5"/>
    </reaction>
</comment>
<dbReference type="Proteomes" id="UP000568106">
    <property type="component" value="Unassembled WGS sequence"/>
</dbReference>
<dbReference type="PANTHER" id="PTHR21085:SF0">
    <property type="entry name" value="CHORISMATE SYNTHASE"/>
    <property type="match status" value="1"/>
</dbReference>
<dbReference type="EMBL" id="JACHDY010000003">
    <property type="protein sequence ID" value="MBB5317715.1"/>
    <property type="molecule type" value="Genomic_DNA"/>
</dbReference>
<feature type="binding site" evidence="11">
    <location>
        <position position="352"/>
    </location>
    <ligand>
        <name>FMN</name>
        <dbReference type="ChEBI" id="CHEBI:58210"/>
    </ligand>
</feature>
<proteinExistence type="inferred from homology"/>
<dbReference type="GO" id="GO:0009073">
    <property type="term" value="P:aromatic amino acid family biosynthetic process"/>
    <property type="evidence" value="ECO:0007669"/>
    <property type="project" value="UniProtKB-KW"/>
</dbReference>
<keyword evidence="4 11" id="KW-0028">Amino-acid biosynthesis</keyword>